<dbReference type="EMBL" id="GBXM01002494">
    <property type="protein sequence ID" value="JAI06084.1"/>
    <property type="molecule type" value="Transcribed_RNA"/>
</dbReference>
<reference evidence="1" key="1">
    <citation type="submission" date="2014-11" db="EMBL/GenBank/DDBJ databases">
        <authorList>
            <person name="Amaro Gonzalez C."/>
        </authorList>
    </citation>
    <scope>NUCLEOTIDE SEQUENCE</scope>
</reference>
<evidence type="ECO:0000313" key="1">
    <source>
        <dbReference type="EMBL" id="JAI06084.1"/>
    </source>
</evidence>
<name>A0A0E9XWK3_ANGAN</name>
<protein>
    <submittedName>
        <fullName evidence="1">Uncharacterized protein</fullName>
    </submittedName>
</protein>
<organism evidence="1">
    <name type="scientific">Anguilla anguilla</name>
    <name type="common">European freshwater eel</name>
    <name type="synonym">Muraena anguilla</name>
    <dbReference type="NCBI Taxonomy" id="7936"/>
    <lineage>
        <taxon>Eukaryota</taxon>
        <taxon>Metazoa</taxon>
        <taxon>Chordata</taxon>
        <taxon>Craniata</taxon>
        <taxon>Vertebrata</taxon>
        <taxon>Euteleostomi</taxon>
        <taxon>Actinopterygii</taxon>
        <taxon>Neopterygii</taxon>
        <taxon>Teleostei</taxon>
        <taxon>Anguilliformes</taxon>
        <taxon>Anguillidae</taxon>
        <taxon>Anguilla</taxon>
    </lineage>
</organism>
<dbReference type="AlphaFoldDB" id="A0A0E9XWK3"/>
<accession>A0A0E9XWK3</accession>
<reference evidence="1" key="2">
    <citation type="journal article" date="2015" name="Fish Shellfish Immunol.">
        <title>Early steps in the European eel (Anguilla anguilla)-Vibrio vulnificus interaction in the gills: Role of the RtxA13 toxin.</title>
        <authorList>
            <person name="Callol A."/>
            <person name="Pajuelo D."/>
            <person name="Ebbesson L."/>
            <person name="Teles M."/>
            <person name="MacKenzie S."/>
            <person name="Amaro C."/>
        </authorList>
    </citation>
    <scope>NUCLEOTIDE SEQUENCE</scope>
</reference>
<sequence length="27" mass="3187">MEGSRLFLPNPKFFNVMRANLLCCFHT</sequence>
<proteinExistence type="predicted"/>